<accession>A0A5C6D967</accession>
<keyword evidence="5 6" id="KW-0411">Iron-sulfur</keyword>
<organism evidence="8 9">
    <name type="scientific">Novipirellula artificiosorum</name>
    <dbReference type="NCBI Taxonomy" id="2528016"/>
    <lineage>
        <taxon>Bacteria</taxon>
        <taxon>Pseudomonadati</taxon>
        <taxon>Planctomycetota</taxon>
        <taxon>Planctomycetia</taxon>
        <taxon>Pirellulales</taxon>
        <taxon>Pirellulaceae</taxon>
        <taxon>Novipirellula</taxon>
    </lineage>
</organism>
<keyword evidence="1 6" id="KW-0004">4Fe-4S</keyword>
<dbReference type="EC" id="1.1.99.14" evidence="6"/>
<dbReference type="InterPro" id="IPR017896">
    <property type="entry name" value="4Fe4S_Fe-S-bd"/>
</dbReference>
<keyword evidence="2 6" id="KW-0479">Metal-binding</keyword>
<dbReference type="PIRSF" id="PIRSF000139">
    <property type="entry name" value="Glc_ox_4Fe-4S"/>
    <property type="match status" value="1"/>
</dbReference>
<comment type="catalytic activity">
    <reaction evidence="6">
        <text>(R)-lactate + A = pyruvate + AH2</text>
        <dbReference type="Rhea" id="RHEA:15089"/>
        <dbReference type="ChEBI" id="CHEBI:13193"/>
        <dbReference type="ChEBI" id="CHEBI:15361"/>
        <dbReference type="ChEBI" id="CHEBI:16004"/>
        <dbReference type="ChEBI" id="CHEBI:17499"/>
    </reaction>
</comment>
<protein>
    <recommendedName>
        <fullName evidence="6">Glycolate oxidase iron-sulfur subunit</fullName>
        <ecNumber evidence="6">1.1.99.14</ecNumber>
    </recommendedName>
</protein>
<dbReference type="Pfam" id="PF02754">
    <property type="entry name" value="CCG"/>
    <property type="match status" value="2"/>
</dbReference>
<dbReference type="Gene3D" id="1.10.1060.10">
    <property type="entry name" value="Alpha-helical ferredoxin"/>
    <property type="match status" value="1"/>
</dbReference>
<evidence type="ECO:0000256" key="5">
    <source>
        <dbReference type="ARBA" id="ARBA00023014"/>
    </source>
</evidence>
<dbReference type="GO" id="GO:0019154">
    <property type="term" value="F:glycolate dehydrogenase activity"/>
    <property type="evidence" value="ECO:0007669"/>
    <property type="project" value="UniProtKB-EC"/>
</dbReference>
<dbReference type="PROSITE" id="PS51379">
    <property type="entry name" value="4FE4S_FER_2"/>
    <property type="match status" value="2"/>
</dbReference>
<keyword evidence="6" id="KW-0813">Transport</keyword>
<dbReference type="NCBIfam" id="NF008434">
    <property type="entry name" value="PRK11274.1"/>
    <property type="match status" value="1"/>
</dbReference>
<name>A0A5C6D967_9BACT</name>
<dbReference type="EMBL" id="SJPV01000009">
    <property type="protein sequence ID" value="TWU33693.1"/>
    <property type="molecule type" value="Genomic_DNA"/>
</dbReference>
<evidence type="ECO:0000256" key="2">
    <source>
        <dbReference type="ARBA" id="ARBA00022723"/>
    </source>
</evidence>
<dbReference type="AlphaFoldDB" id="A0A5C6D967"/>
<sequence>MQHRIPAGKHGPISDEMTAAVSTCVHCGFCLAACPTYEQLGQEPDSPRGRIVLMKEVLEGELSIADASDHLDRCLGCLACEPACPSGVLYRNLISPFRSCVEPERKRTWIERLSRAMTQATLPYPTRFRIAANLGRLARPLAPMMPTSIASMLRLLPKRLPKRQSWAAVTPALGKRTARVALLTGCAQSVLDPDINTATIDVLTRSGIEVCIPHGQGCCGALSWHVGNGPQAQRFARVNLEAFPEGVDAIVTNAAGCGSGMKEYPLILKGTQYEELARSFSAKVMDVSVALTKLGRVPPFPQQRLPVRIAYHDACHLSNAQGVVEEPRELLRRIPGVEVLEIPEGHSCCGSAGTYNVDQPEIAAALGDQKVSHAMSVHPDLIATGNIGCLTQLSKHLEQRGGSIPVRHTIQVLRDAYLDRPLRSP</sequence>
<keyword evidence="4 6" id="KW-0408">Iron</keyword>
<evidence type="ECO:0000256" key="1">
    <source>
        <dbReference type="ARBA" id="ARBA00022485"/>
    </source>
</evidence>
<dbReference type="PANTHER" id="PTHR32479:SF17">
    <property type="entry name" value="GLYCOLATE OXIDASE IRON-SULFUR SUBUNIT"/>
    <property type="match status" value="1"/>
</dbReference>
<dbReference type="InterPro" id="IPR017900">
    <property type="entry name" value="4Fe4S_Fe_S_CS"/>
</dbReference>
<comment type="function">
    <text evidence="6">Component of a complex that catalyzes the oxidation of glycolate to glyoxylate.</text>
</comment>
<evidence type="ECO:0000313" key="9">
    <source>
        <dbReference type="Proteomes" id="UP000319143"/>
    </source>
</evidence>
<keyword evidence="6" id="KW-0249">Electron transport</keyword>
<dbReference type="InterPro" id="IPR009051">
    <property type="entry name" value="Helical_ferredxn"/>
</dbReference>
<comment type="catalytic activity">
    <reaction evidence="6">
        <text>glycolate + A = glyoxylate + AH2</text>
        <dbReference type="Rhea" id="RHEA:21264"/>
        <dbReference type="ChEBI" id="CHEBI:13193"/>
        <dbReference type="ChEBI" id="CHEBI:17499"/>
        <dbReference type="ChEBI" id="CHEBI:29805"/>
        <dbReference type="ChEBI" id="CHEBI:36655"/>
        <dbReference type="EC" id="1.1.99.14"/>
    </reaction>
</comment>
<evidence type="ECO:0000313" key="8">
    <source>
        <dbReference type="EMBL" id="TWU33693.1"/>
    </source>
</evidence>
<dbReference type="Proteomes" id="UP000319143">
    <property type="component" value="Unassembled WGS sequence"/>
</dbReference>
<proteinExistence type="predicted"/>
<evidence type="ECO:0000256" key="4">
    <source>
        <dbReference type="ARBA" id="ARBA00023004"/>
    </source>
</evidence>
<dbReference type="GO" id="GO:0051539">
    <property type="term" value="F:4 iron, 4 sulfur cluster binding"/>
    <property type="evidence" value="ECO:0007669"/>
    <property type="project" value="UniProtKB-UniRule"/>
</dbReference>
<dbReference type="PANTHER" id="PTHR32479">
    <property type="entry name" value="GLYCOLATE OXIDASE IRON-SULFUR SUBUNIT"/>
    <property type="match status" value="1"/>
</dbReference>
<dbReference type="InterPro" id="IPR012257">
    <property type="entry name" value="Glc_ox_4Fe-4S"/>
</dbReference>
<dbReference type="PROSITE" id="PS00198">
    <property type="entry name" value="4FE4S_FER_1"/>
    <property type="match status" value="1"/>
</dbReference>
<comment type="cofactor">
    <cofactor evidence="6">
        <name>[4Fe-4S] cluster</name>
        <dbReference type="ChEBI" id="CHEBI:49883"/>
    </cofactor>
    <text evidence="6">Binds 2 [4Fe-4S] clusters.</text>
</comment>
<evidence type="ECO:0000256" key="6">
    <source>
        <dbReference type="PIRNR" id="PIRNR000139"/>
    </source>
</evidence>
<reference evidence="8 9" key="1">
    <citation type="submission" date="2019-02" db="EMBL/GenBank/DDBJ databases">
        <title>Deep-cultivation of Planctomycetes and their phenomic and genomic characterization uncovers novel biology.</title>
        <authorList>
            <person name="Wiegand S."/>
            <person name="Jogler M."/>
            <person name="Boedeker C."/>
            <person name="Pinto D."/>
            <person name="Vollmers J."/>
            <person name="Rivas-Marin E."/>
            <person name="Kohn T."/>
            <person name="Peeters S.H."/>
            <person name="Heuer A."/>
            <person name="Rast P."/>
            <person name="Oberbeckmann S."/>
            <person name="Bunk B."/>
            <person name="Jeske O."/>
            <person name="Meyerdierks A."/>
            <person name="Storesund J.E."/>
            <person name="Kallscheuer N."/>
            <person name="Luecker S."/>
            <person name="Lage O.M."/>
            <person name="Pohl T."/>
            <person name="Merkel B.J."/>
            <person name="Hornburger P."/>
            <person name="Mueller R.-W."/>
            <person name="Bruemmer F."/>
            <person name="Labrenz M."/>
            <person name="Spormann A.M."/>
            <person name="Op Den Camp H."/>
            <person name="Overmann J."/>
            <person name="Amann R."/>
            <person name="Jetten M.S.M."/>
            <person name="Mascher T."/>
            <person name="Medema M.H."/>
            <person name="Devos D.P."/>
            <person name="Kaster A.-K."/>
            <person name="Ovreas L."/>
            <person name="Rohde M."/>
            <person name="Galperin M.Y."/>
            <person name="Jogler C."/>
        </authorList>
    </citation>
    <scope>NUCLEOTIDE SEQUENCE [LARGE SCALE GENOMIC DNA]</scope>
    <source>
        <strain evidence="8 9">Poly41</strain>
    </source>
</reference>
<dbReference type="SUPFAM" id="SSF46548">
    <property type="entry name" value="alpha-helical ferredoxin"/>
    <property type="match status" value="1"/>
</dbReference>
<dbReference type="OrthoDB" id="9770306at2"/>
<feature type="domain" description="4Fe-4S ferredoxin-type" evidence="7">
    <location>
        <begin position="15"/>
        <end position="45"/>
    </location>
</feature>
<dbReference type="InterPro" id="IPR004017">
    <property type="entry name" value="Cys_rich_dom"/>
</dbReference>
<gene>
    <name evidence="8" type="primary">lutA_1</name>
    <name evidence="8" type="ORF">Poly41_46890</name>
</gene>
<keyword evidence="3" id="KW-0677">Repeat</keyword>
<feature type="domain" description="4Fe-4S ferredoxin-type" evidence="7">
    <location>
        <begin position="64"/>
        <end position="94"/>
    </location>
</feature>
<dbReference type="RefSeq" id="WP_146529013.1">
    <property type="nucleotide sequence ID" value="NZ_SJPV01000009.1"/>
</dbReference>
<evidence type="ECO:0000256" key="3">
    <source>
        <dbReference type="ARBA" id="ARBA00022737"/>
    </source>
</evidence>
<keyword evidence="9" id="KW-1185">Reference proteome</keyword>
<dbReference type="Pfam" id="PF13183">
    <property type="entry name" value="Fer4_8"/>
    <property type="match status" value="1"/>
</dbReference>
<dbReference type="GO" id="GO:0046872">
    <property type="term" value="F:metal ion binding"/>
    <property type="evidence" value="ECO:0007669"/>
    <property type="project" value="UniProtKB-UniRule"/>
</dbReference>
<comment type="caution">
    <text evidence="8">The sequence shown here is derived from an EMBL/GenBank/DDBJ whole genome shotgun (WGS) entry which is preliminary data.</text>
</comment>
<evidence type="ECO:0000259" key="7">
    <source>
        <dbReference type="PROSITE" id="PS51379"/>
    </source>
</evidence>